<dbReference type="InterPro" id="IPR016181">
    <property type="entry name" value="Acyl_CoA_acyltransferase"/>
</dbReference>
<dbReference type="CDD" id="cd06223">
    <property type="entry name" value="PRTases_typeI"/>
    <property type="match status" value="1"/>
</dbReference>
<dbReference type="GO" id="GO:0016747">
    <property type="term" value="F:acyltransferase activity, transferring groups other than amino-acyl groups"/>
    <property type="evidence" value="ECO:0007669"/>
    <property type="project" value="InterPro"/>
</dbReference>
<dbReference type="SUPFAM" id="SSF55729">
    <property type="entry name" value="Acyl-CoA N-acyltransferases (Nat)"/>
    <property type="match status" value="1"/>
</dbReference>
<dbReference type="PROSITE" id="PS51186">
    <property type="entry name" value="GNAT"/>
    <property type="match status" value="1"/>
</dbReference>
<dbReference type="Proteomes" id="UP000612009">
    <property type="component" value="Unassembled WGS sequence"/>
</dbReference>
<feature type="domain" description="N-acetyltransferase" evidence="1">
    <location>
        <begin position="94"/>
        <end position="239"/>
    </location>
</feature>
<sequence length="252" mass="29100">MLCPFENEDLINLNKSDIIGKKILVCEDTTITGNSFIKVYTQLKNIGAEDVKFFSFLMRRGSSIVPNLFVFETEKDTKVYFPWSSYPIRIYSKGIVRKITPSDIEKDFECGDPRIDKTLLTDFYKDHMHAGAKVYLVEDKDEICSIIKFYEKTHGDYTGLFLDIIATAKEKHGNKYANTLLKLILNYIFYHEFDFIYGYAFDAIVKLYKNIGFEVIGSVQDNHYDTLHKVATVNKRTKAEKDLVIATLKSNI</sequence>
<dbReference type="SUPFAM" id="SSF53271">
    <property type="entry name" value="PRTase-like"/>
    <property type="match status" value="1"/>
</dbReference>
<organism evidence="2 3">
    <name type="scientific">Candidatus Argoarchaeum ethanivorans</name>
    <dbReference type="NCBI Taxonomy" id="2608793"/>
    <lineage>
        <taxon>Archaea</taxon>
        <taxon>Methanobacteriati</taxon>
        <taxon>Methanobacteriota</taxon>
        <taxon>Stenosarchaea group</taxon>
        <taxon>Methanomicrobia</taxon>
        <taxon>Methanosarcinales</taxon>
        <taxon>Methanosarcinales incertae sedis</taxon>
        <taxon>GOM Arc I cluster</taxon>
        <taxon>Candidatus Argoarchaeum</taxon>
    </lineage>
</organism>
<dbReference type="InterPro" id="IPR000836">
    <property type="entry name" value="PRTase_dom"/>
</dbReference>
<dbReference type="InterPro" id="IPR000182">
    <property type="entry name" value="GNAT_dom"/>
</dbReference>
<dbReference type="EMBL" id="CAJHIR010000062">
    <property type="protein sequence ID" value="CAD6494576.1"/>
    <property type="molecule type" value="Genomic_DNA"/>
</dbReference>
<evidence type="ECO:0000313" key="3">
    <source>
        <dbReference type="Proteomes" id="UP000612009"/>
    </source>
</evidence>
<proteinExistence type="predicted"/>
<accession>A0A811TAS9</accession>
<reference evidence="2" key="1">
    <citation type="submission" date="2020-10" db="EMBL/GenBank/DDBJ databases">
        <authorList>
            <person name="Hahn C.J."/>
            <person name="Laso-Perez R."/>
            <person name="Vulcano F."/>
            <person name="Vaziourakis K.-M."/>
            <person name="Stokke R."/>
            <person name="Steen I.H."/>
            <person name="Teske A."/>
            <person name="Boetius A."/>
            <person name="Liebeke M."/>
            <person name="Amann R."/>
            <person name="Knittel K."/>
        </authorList>
    </citation>
    <scope>NUCLEOTIDE SEQUENCE</scope>
    <source>
        <strain evidence="2">Gfbio:e3339647-f889-4370-9287-4fb5cb688e4c:AG392J18_GoMArc1</strain>
    </source>
</reference>
<evidence type="ECO:0000259" key="1">
    <source>
        <dbReference type="PROSITE" id="PS51186"/>
    </source>
</evidence>
<name>A0A811TAS9_9EURY</name>
<gene>
    <name evidence="2" type="ORF">LAKADJCE_00846</name>
</gene>
<dbReference type="InterPro" id="IPR029057">
    <property type="entry name" value="PRTase-like"/>
</dbReference>
<dbReference type="Gene3D" id="3.40.630.30">
    <property type="match status" value="1"/>
</dbReference>
<protein>
    <recommendedName>
        <fullName evidence="1">N-acetyltransferase domain-containing protein</fullName>
    </recommendedName>
</protein>
<evidence type="ECO:0000313" key="2">
    <source>
        <dbReference type="EMBL" id="CAD6494576.1"/>
    </source>
</evidence>
<comment type="caution">
    <text evidence="2">The sequence shown here is derived from an EMBL/GenBank/DDBJ whole genome shotgun (WGS) entry which is preliminary data.</text>
</comment>
<dbReference type="AlphaFoldDB" id="A0A811TAS9"/>
<dbReference type="Gene3D" id="3.40.50.2020">
    <property type="match status" value="1"/>
</dbReference>